<accession>A0A1E4RS80</accession>
<dbReference type="Pfam" id="PF07173">
    <property type="entry name" value="GRDP-like"/>
    <property type="match status" value="1"/>
</dbReference>
<feature type="region of interest" description="Disordered" evidence="1">
    <location>
        <begin position="48"/>
        <end position="68"/>
    </location>
</feature>
<dbReference type="InterPro" id="IPR009836">
    <property type="entry name" value="GRDP-like"/>
</dbReference>
<keyword evidence="3" id="KW-1185">Reference proteome</keyword>
<evidence type="ECO:0000313" key="3">
    <source>
        <dbReference type="Proteomes" id="UP000095085"/>
    </source>
</evidence>
<dbReference type="EMBL" id="KV454538">
    <property type="protein sequence ID" value="ODV70140.1"/>
    <property type="molecule type" value="Genomic_DNA"/>
</dbReference>
<gene>
    <name evidence="2" type="ORF">HYPBUDRAFT_118181</name>
</gene>
<dbReference type="Proteomes" id="UP000095085">
    <property type="component" value="Unassembled WGS sequence"/>
</dbReference>
<name>A0A1E4RS80_9ASCO</name>
<dbReference type="OrthoDB" id="2684236at2759"/>
<feature type="non-terminal residue" evidence="2">
    <location>
        <position position="561"/>
    </location>
</feature>
<proteinExistence type="predicted"/>
<dbReference type="AlphaFoldDB" id="A0A1E4RS80"/>
<organism evidence="2 3">
    <name type="scientific">Hyphopichia burtonii NRRL Y-1933</name>
    <dbReference type="NCBI Taxonomy" id="984485"/>
    <lineage>
        <taxon>Eukaryota</taxon>
        <taxon>Fungi</taxon>
        <taxon>Dikarya</taxon>
        <taxon>Ascomycota</taxon>
        <taxon>Saccharomycotina</taxon>
        <taxon>Pichiomycetes</taxon>
        <taxon>Debaryomycetaceae</taxon>
        <taxon>Hyphopichia</taxon>
    </lineage>
</organism>
<feature type="compositionally biased region" description="Low complexity" evidence="1">
    <location>
        <begin position="48"/>
        <end position="65"/>
    </location>
</feature>
<dbReference type="GeneID" id="30993740"/>
<sequence>MSESSNLSVVSWATAPEGMEQSILAGKQMLGKRLIDGYKVLSKDTKVSSKSTTTSSGSETGSGSTPVFKQVQEHSCPPQFVYLLHDFKDEEYFGTYQYYKTSQNLYPHTPRLPEVLTLLKLFKCFNNMKKMVLKYHHTKNPSISSNTIWKAFLGKAIRRFIIFISILKAKFPDPKLVKPMSTNKLFDMKPGTSSFSKTMNELLPPIDIVLVWYCFHMFIGEAYDNYSRNNFTKFLFHPFPLYQVNKAIKNDDFSYNPLQFQKNNFEDLIREYDYDLPFDDLYNLSIQFPVKCPNCYNTLIDNCKLVDFIDSNFKIDIGDSNCKCQFNLIITHENLKIRQLYADLNKDPSIPMPTIYNQRFCQLQGLNPNDIDIECDDSFFKDLTFDPNDDPNLKQLIQLFEKISQSPNLNNLQVLKTYQTYNLWHLTIPSNKLKKVYPIEISSNVLSLINIEEDFISKLNQLDLLQSDHIEKVYRQSLDKYLKFMTLFKNLNYVISTLDIDLIWHVHQLSLYSYYQTILPLANKLTDRNQQLDKNATNEYFVQLNNQFKSIFNQFLTNCHC</sequence>
<dbReference type="RefSeq" id="XP_020079207.1">
    <property type="nucleotide sequence ID" value="XM_020219190.1"/>
</dbReference>
<reference evidence="3" key="1">
    <citation type="submission" date="2016-05" db="EMBL/GenBank/DDBJ databases">
        <title>Comparative genomics of biotechnologically important yeasts.</title>
        <authorList>
            <consortium name="DOE Joint Genome Institute"/>
            <person name="Riley R."/>
            <person name="Haridas S."/>
            <person name="Wolfe K.H."/>
            <person name="Lopes M.R."/>
            <person name="Hittinger C.T."/>
            <person name="Goker M."/>
            <person name="Salamov A."/>
            <person name="Wisecaver J."/>
            <person name="Long T.M."/>
            <person name="Aerts A.L."/>
            <person name="Barry K."/>
            <person name="Choi C."/>
            <person name="Clum A."/>
            <person name="Coughlan A.Y."/>
            <person name="Deshpande S."/>
            <person name="Douglass A.P."/>
            <person name="Hanson S.J."/>
            <person name="Klenk H.-P."/>
            <person name="Labutti K."/>
            <person name="Lapidus A."/>
            <person name="Lindquist E."/>
            <person name="Lipzen A."/>
            <person name="Meier-Kolthoff J.P."/>
            <person name="Ohm R.A."/>
            <person name="Otillar R.P."/>
            <person name="Pangilinan J."/>
            <person name="Peng Y."/>
            <person name="Rokas A."/>
            <person name="Rosa C.A."/>
            <person name="Scheuner C."/>
            <person name="Sibirny A.A."/>
            <person name="Slot J.C."/>
            <person name="Stielow J.B."/>
            <person name="Sun H."/>
            <person name="Kurtzman C.P."/>
            <person name="Blackwell M."/>
            <person name="Grigoriev I.V."/>
            <person name="Jeffries T.W."/>
        </authorList>
    </citation>
    <scope>NUCLEOTIDE SEQUENCE [LARGE SCALE GENOMIC DNA]</scope>
    <source>
        <strain evidence="3">NRRL Y-1933</strain>
    </source>
</reference>
<evidence type="ECO:0000256" key="1">
    <source>
        <dbReference type="SAM" id="MobiDB-lite"/>
    </source>
</evidence>
<dbReference type="PANTHER" id="PTHR34365:SF7">
    <property type="entry name" value="GLYCINE-RICH DOMAIN-CONTAINING PROTEIN 1"/>
    <property type="match status" value="1"/>
</dbReference>
<dbReference type="PANTHER" id="PTHR34365">
    <property type="entry name" value="ENOLASE (DUF1399)"/>
    <property type="match status" value="1"/>
</dbReference>
<evidence type="ECO:0000313" key="2">
    <source>
        <dbReference type="EMBL" id="ODV70140.1"/>
    </source>
</evidence>
<protein>
    <submittedName>
        <fullName evidence="2">Uncharacterized protein</fullName>
    </submittedName>
</protein>
<dbReference type="STRING" id="984485.A0A1E4RS80"/>